<evidence type="ECO:0000313" key="1">
    <source>
        <dbReference type="EMBL" id="PKB41440.1"/>
    </source>
</evidence>
<gene>
    <name evidence="1" type="ORF">ATL51_0109</name>
</gene>
<dbReference type="Proteomes" id="UP000232453">
    <property type="component" value="Unassembled WGS sequence"/>
</dbReference>
<sequence length="86" mass="8755">MVSSGPRLDALPQLNATVAARAAGLGCEVLLSGDGADEVLEVPRFASIELLATRGPRAAARYLSDRGRGSVLVDEAAAGIARLLPA</sequence>
<name>A0AA44UV87_PSEA5</name>
<feature type="non-terminal residue" evidence="1">
    <location>
        <position position="86"/>
    </location>
</feature>
<comment type="caution">
    <text evidence="1">The sequence shown here is derived from an EMBL/GenBank/DDBJ whole genome shotgun (WGS) entry which is preliminary data.</text>
</comment>
<accession>A0AA44UV87</accession>
<protein>
    <submittedName>
        <fullName evidence="1">Asparagine synthase (Glutamine-hydrolysing)</fullName>
    </submittedName>
</protein>
<dbReference type="AlphaFoldDB" id="A0AA44UV87"/>
<organism evidence="1 2">
    <name type="scientific">Pseudonocardia alni</name>
    <name type="common">Amycolata alni</name>
    <dbReference type="NCBI Taxonomy" id="33907"/>
    <lineage>
        <taxon>Bacteria</taxon>
        <taxon>Bacillati</taxon>
        <taxon>Actinomycetota</taxon>
        <taxon>Actinomycetes</taxon>
        <taxon>Pseudonocardiales</taxon>
        <taxon>Pseudonocardiaceae</taxon>
        <taxon>Pseudonocardia</taxon>
    </lineage>
</organism>
<dbReference type="EMBL" id="PHUJ01000001">
    <property type="protein sequence ID" value="PKB41440.1"/>
    <property type="molecule type" value="Genomic_DNA"/>
</dbReference>
<reference evidence="1 2" key="1">
    <citation type="submission" date="2017-11" db="EMBL/GenBank/DDBJ databases">
        <title>Sequencing the genomes of 1000 actinobacteria strains.</title>
        <authorList>
            <person name="Klenk H.-P."/>
        </authorList>
    </citation>
    <scope>NUCLEOTIDE SEQUENCE [LARGE SCALE GENOMIC DNA]</scope>
    <source>
        <strain evidence="1 2">DSM 44104</strain>
    </source>
</reference>
<evidence type="ECO:0000313" key="2">
    <source>
        <dbReference type="Proteomes" id="UP000232453"/>
    </source>
</evidence>
<proteinExistence type="predicted"/>